<dbReference type="Gene3D" id="2.60.120.650">
    <property type="entry name" value="Cupin"/>
    <property type="match status" value="1"/>
</dbReference>
<protein>
    <submittedName>
        <fullName evidence="6">Uncharacterized protein</fullName>
    </submittedName>
</protein>
<reference evidence="7" key="1">
    <citation type="submission" date="2011-05" db="EMBL/GenBank/DDBJ databases">
        <authorList>
            <person name="Richards S.R."/>
            <person name="Qu J."/>
            <person name="Jiang H."/>
            <person name="Jhangiani S.N."/>
            <person name="Agravi P."/>
            <person name="Goodspeed R."/>
            <person name="Gross S."/>
            <person name="Mandapat C."/>
            <person name="Jackson L."/>
            <person name="Mathew T."/>
            <person name="Pu L."/>
            <person name="Thornton R."/>
            <person name="Saada N."/>
            <person name="Wilczek-Boney K.B."/>
            <person name="Lee S."/>
            <person name="Kovar C."/>
            <person name="Wu Y."/>
            <person name="Scherer S.E."/>
            <person name="Worley K.C."/>
            <person name="Muzny D.M."/>
            <person name="Gibbs R."/>
        </authorList>
    </citation>
    <scope>NUCLEOTIDE SEQUENCE</scope>
    <source>
        <strain evidence="7">Brora</strain>
    </source>
</reference>
<dbReference type="GO" id="GO:0031490">
    <property type="term" value="F:chromatin DNA binding"/>
    <property type="evidence" value="ECO:0007669"/>
    <property type="project" value="TreeGrafter"/>
</dbReference>
<keyword evidence="4" id="KW-0802">TPR repeat</keyword>
<comment type="similarity">
    <text evidence="3">Belongs to the UTX family.</text>
</comment>
<sequence>MFKVNSDYESANKHFQLAHIDSNKCTLSKLEIRFHIAHLHEIQGKYKIAKEAYEQLLEAKDLPRNVRADINRQLGWMHHTVEALGDKQVREAYAIHSLQKSIEADPSSGSSLYFLGRCFSSLGKVHDAFVSYRNSVDKSEANADTWCSIGVLYQQQNQPMDALQAYICAVQLDKSHIAAWTNLGILYETCNQPRDALACYINASRSKDAGVNPNLATRIKFLQTQIANAPMPSVSVKPRQLPTIEEAWNLPISAEMTSRQQHASANHQQGTAGNPVNGYPSGPPPPYPGVRGAGNQQVQQPPTPNQMHQFNNQMQSGNSAKRAKSSNEGPESSASPSVPQQRPPPPPFNLSPQQLQMLNYLQQNQANLTVQQQSLLQNLQHSYRLMQQHQHQQQIRMQQQQQQQLRPNSPIIKPPQFASALPNQQQSQQQQQQAGGNAQLPSGARPQAKPMPGVNFNQLPFSRAMANASYVNTATPPHGQYGQPPTFPVDFRPPSRITNGVPYRAEVPQATTGQPRLAQPPVAQPRPFIGGMGTAFARDNLPAQFNARQSPVNEQELQSLLRQKDVTTSLAEDLLAQLTQQQRNSPPAEEPITQLSSGPFSPSNLSRSSDSSPPSPVPDCMDPPTTSSSPFVPVVKTEPAATKDAPFACAASSNSSAATVNSVVTAPASCSNSCSTASAASAPVTEKVSFGELKVNTVTIPSSVQDSKPALAPLSPVTLSINLSSSQLLAHCKGFGKNGVSNTHIMSELCPPPMPPDPPKERLPREKLLPPTPSVFLENKKDAFSPQLQEFCLQNPIAVIRGLAAALKLDLGLFSTKTLVEANADHLVEVRTQIQQGSDENWDATGRKRVWRCESHRSHTTISKYAQYQASSFQDSLREEQERAQGIHRDSDSDSNSSTNSKGRRRRTGGFKMIKFGTNVDLSDEKNGGHNYKSLLNFLHLQGWYQQGIC</sequence>
<feature type="compositionally biased region" description="Polar residues" evidence="5">
    <location>
        <begin position="307"/>
        <end position="319"/>
    </location>
</feature>
<evidence type="ECO:0000256" key="5">
    <source>
        <dbReference type="SAM" id="MobiDB-lite"/>
    </source>
</evidence>
<evidence type="ECO:0000256" key="2">
    <source>
        <dbReference type="ARBA" id="ARBA00023242"/>
    </source>
</evidence>
<dbReference type="InterPro" id="IPR011990">
    <property type="entry name" value="TPR-like_helical_dom_sf"/>
</dbReference>
<dbReference type="GO" id="GO:0071558">
    <property type="term" value="F:histone H3K27me2/H3K27me3 demethylase activity"/>
    <property type="evidence" value="ECO:0007669"/>
    <property type="project" value="TreeGrafter"/>
</dbReference>
<dbReference type="Pfam" id="PF13181">
    <property type="entry name" value="TPR_8"/>
    <property type="match status" value="1"/>
</dbReference>
<evidence type="ECO:0000313" key="7">
    <source>
        <dbReference type="Proteomes" id="UP000014500"/>
    </source>
</evidence>
<feature type="region of interest" description="Disordered" evidence="5">
    <location>
        <begin position="387"/>
        <end position="457"/>
    </location>
</feature>
<feature type="region of interest" description="Disordered" evidence="5">
    <location>
        <begin position="877"/>
        <end position="910"/>
    </location>
</feature>
<feature type="region of interest" description="Disordered" evidence="5">
    <location>
        <begin position="580"/>
        <end position="632"/>
    </location>
</feature>
<name>T1JK09_STRMM</name>
<dbReference type="SMART" id="SM00028">
    <property type="entry name" value="TPR"/>
    <property type="match status" value="4"/>
</dbReference>
<dbReference type="GO" id="GO:0044666">
    <property type="term" value="C:MLL3/4 complex"/>
    <property type="evidence" value="ECO:0007669"/>
    <property type="project" value="TreeGrafter"/>
</dbReference>
<keyword evidence="7" id="KW-1185">Reference proteome</keyword>
<evidence type="ECO:0000256" key="1">
    <source>
        <dbReference type="ARBA" id="ARBA00004123"/>
    </source>
</evidence>
<dbReference type="HOGENOM" id="CLU_003187_1_0_1"/>
<feature type="region of interest" description="Disordered" evidence="5">
    <location>
        <begin position="256"/>
        <end position="352"/>
    </location>
</feature>
<dbReference type="PROSITE" id="PS50005">
    <property type="entry name" value="TPR"/>
    <property type="match status" value="1"/>
</dbReference>
<reference evidence="6" key="2">
    <citation type="submission" date="2015-02" db="UniProtKB">
        <authorList>
            <consortium name="EnsemblMetazoa"/>
        </authorList>
    </citation>
    <scope>IDENTIFICATION</scope>
</reference>
<dbReference type="Proteomes" id="UP000014500">
    <property type="component" value="Unassembled WGS sequence"/>
</dbReference>
<dbReference type="PANTHER" id="PTHR14017:SF1">
    <property type="entry name" value="LD02225P"/>
    <property type="match status" value="1"/>
</dbReference>
<feature type="compositionally biased region" description="Low complexity" evidence="5">
    <location>
        <begin position="596"/>
        <end position="632"/>
    </location>
</feature>
<feature type="compositionally biased region" description="Low complexity" evidence="5">
    <location>
        <begin position="418"/>
        <end position="441"/>
    </location>
</feature>
<keyword evidence="2" id="KW-0539">Nucleus</keyword>
<evidence type="ECO:0000256" key="3">
    <source>
        <dbReference type="ARBA" id="ARBA00034483"/>
    </source>
</evidence>
<dbReference type="GO" id="GO:0010468">
    <property type="term" value="P:regulation of gene expression"/>
    <property type="evidence" value="ECO:0007669"/>
    <property type="project" value="TreeGrafter"/>
</dbReference>
<dbReference type="InterPro" id="IPR019734">
    <property type="entry name" value="TPR_rpt"/>
</dbReference>
<organism evidence="6 7">
    <name type="scientific">Strigamia maritima</name>
    <name type="common">European centipede</name>
    <name type="synonym">Geophilus maritimus</name>
    <dbReference type="NCBI Taxonomy" id="126957"/>
    <lineage>
        <taxon>Eukaryota</taxon>
        <taxon>Metazoa</taxon>
        <taxon>Ecdysozoa</taxon>
        <taxon>Arthropoda</taxon>
        <taxon>Myriapoda</taxon>
        <taxon>Chilopoda</taxon>
        <taxon>Pleurostigmophora</taxon>
        <taxon>Geophilomorpha</taxon>
        <taxon>Linotaeniidae</taxon>
        <taxon>Strigamia</taxon>
    </lineage>
</organism>
<evidence type="ECO:0000313" key="6">
    <source>
        <dbReference type="EnsemblMetazoa" id="SMAR014189-PA"/>
    </source>
</evidence>
<accession>T1JK09</accession>
<proteinExistence type="inferred from homology"/>
<dbReference type="PhylomeDB" id="T1JK09"/>
<dbReference type="eggNOG" id="KOG1246">
    <property type="taxonomic scope" value="Eukaryota"/>
</dbReference>
<comment type="subcellular location">
    <subcellularLocation>
        <location evidence="1">Nucleus</location>
    </subcellularLocation>
</comment>
<feature type="compositionally biased region" description="Polar residues" evidence="5">
    <location>
        <begin position="256"/>
        <end position="272"/>
    </location>
</feature>
<dbReference type="PANTHER" id="PTHR14017">
    <property type="entry name" value="LYSINE-SPECIFIC DEMETHYLASE"/>
    <property type="match status" value="1"/>
</dbReference>
<dbReference type="eggNOG" id="KOG1124">
    <property type="taxonomic scope" value="Eukaryota"/>
</dbReference>
<dbReference type="OMA" id="QRKYHTA"/>
<dbReference type="GO" id="GO:0000978">
    <property type="term" value="F:RNA polymerase II cis-regulatory region sequence-specific DNA binding"/>
    <property type="evidence" value="ECO:0007669"/>
    <property type="project" value="TreeGrafter"/>
</dbReference>
<feature type="compositionally biased region" description="Low complexity" evidence="5">
    <location>
        <begin position="387"/>
        <end position="405"/>
    </location>
</feature>
<feature type="repeat" description="TPR" evidence="4">
    <location>
        <begin position="143"/>
        <end position="176"/>
    </location>
</feature>
<feature type="compositionally biased region" description="Basic and acidic residues" evidence="5">
    <location>
        <begin position="877"/>
        <end position="892"/>
    </location>
</feature>
<dbReference type="SUPFAM" id="SSF48452">
    <property type="entry name" value="TPR-like"/>
    <property type="match status" value="1"/>
</dbReference>
<dbReference type="AlphaFoldDB" id="T1JK09"/>
<dbReference type="EMBL" id="JH431901">
    <property type="status" value="NOT_ANNOTATED_CDS"/>
    <property type="molecule type" value="Genomic_DNA"/>
</dbReference>
<dbReference type="InterPro" id="IPR051630">
    <property type="entry name" value="Corepressor-Demethylase"/>
</dbReference>
<evidence type="ECO:0000256" key="4">
    <source>
        <dbReference type="PROSITE-ProRule" id="PRU00339"/>
    </source>
</evidence>
<dbReference type="Gene3D" id="1.25.40.10">
    <property type="entry name" value="Tetratricopeptide repeat domain"/>
    <property type="match status" value="1"/>
</dbReference>
<dbReference type="EnsemblMetazoa" id="SMAR014189-RA">
    <property type="protein sequence ID" value="SMAR014189-PA"/>
    <property type="gene ID" value="SMAR014189"/>
</dbReference>
<dbReference type="STRING" id="126957.T1JK09"/>